<dbReference type="InterPro" id="IPR032675">
    <property type="entry name" value="LRR_dom_sf"/>
</dbReference>
<dbReference type="Gene3D" id="3.80.10.10">
    <property type="entry name" value="Ribonuclease Inhibitor"/>
    <property type="match status" value="1"/>
</dbReference>
<dbReference type="SUPFAM" id="SSF81383">
    <property type="entry name" value="F-box domain"/>
    <property type="match status" value="1"/>
</dbReference>
<evidence type="ECO:0000313" key="2">
    <source>
        <dbReference type="EMBL" id="KAJ3508366.1"/>
    </source>
</evidence>
<dbReference type="SUPFAM" id="SSF52047">
    <property type="entry name" value="RNI-like"/>
    <property type="match status" value="1"/>
</dbReference>
<dbReference type="Proteomes" id="UP001148786">
    <property type="component" value="Unassembled WGS sequence"/>
</dbReference>
<keyword evidence="3" id="KW-1185">Reference proteome</keyword>
<dbReference type="Gene3D" id="1.20.1280.50">
    <property type="match status" value="1"/>
</dbReference>
<comment type="caution">
    <text evidence="2">The sequence shown here is derived from an EMBL/GenBank/DDBJ whole genome shotgun (WGS) entry which is preliminary data.</text>
</comment>
<organism evidence="2 3">
    <name type="scientific">Agrocybe chaxingu</name>
    <dbReference type="NCBI Taxonomy" id="84603"/>
    <lineage>
        <taxon>Eukaryota</taxon>
        <taxon>Fungi</taxon>
        <taxon>Dikarya</taxon>
        <taxon>Basidiomycota</taxon>
        <taxon>Agaricomycotina</taxon>
        <taxon>Agaricomycetes</taxon>
        <taxon>Agaricomycetidae</taxon>
        <taxon>Agaricales</taxon>
        <taxon>Agaricineae</taxon>
        <taxon>Strophariaceae</taxon>
        <taxon>Agrocybe</taxon>
    </lineage>
</organism>
<sequence length="451" mass="51245">MDRLPNELLVHIFSTIIEDPTEHPLFATTLSHVCTRWRNVALGTGCLWARINVTFPLSDIDLERTRTYLIRSGTYPLDILVDVRDPDWDWNEDTHRATWQVMVPFVRLLVAHIHQWRKFEMLSDTWVPIFTLLFYTKTVTATPLLETLSLSRCNAYMAARGQIFHPSVLRDPLPLLGGYASSTRKLRRVTLVGVHTIWTDTILRNLTHLEFKYQSSDVMPTPEEFAAILAGCPRLTELSVVGWGPILQREVQYTDGVFQMPSLRTFTLGFVDTEYAMRFLPMFHAPSLRKFVLEDVNKVINPTGVENADAFLEWLVTRCGPTSTSSTTPIPLQRLRNVELHGIHAHQASFSRLFAQLPLLEQLTCLDVPNSALLALTPVIHTNSPPCPRLRKFFYQGTDAEALAQLVQARRNNPSVEPLLHVAMEFTRDRSPSPTVAARLTRADVEIVRSG</sequence>
<dbReference type="PANTHER" id="PTHR38926:SF5">
    <property type="entry name" value="F-BOX AND LEUCINE-RICH REPEAT PROTEIN 6"/>
    <property type="match status" value="1"/>
</dbReference>
<gene>
    <name evidence="2" type="ORF">NLJ89_g5791</name>
</gene>
<dbReference type="InterPro" id="IPR001810">
    <property type="entry name" value="F-box_dom"/>
</dbReference>
<dbReference type="AlphaFoldDB" id="A0A9W8MWM0"/>
<evidence type="ECO:0000313" key="3">
    <source>
        <dbReference type="Proteomes" id="UP001148786"/>
    </source>
</evidence>
<dbReference type="EMBL" id="JANKHO010000568">
    <property type="protein sequence ID" value="KAJ3508366.1"/>
    <property type="molecule type" value="Genomic_DNA"/>
</dbReference>
<protein>
    <recommendedName>
        <fullName evidence="1">F-box domain-containing protein</fullName>
    </recommendedName>
</protein>
<dbReference type="PANTHER" id="PTHR38926">
    <property type="entry name" value="F-BOX DOMAIN CONTAINING PROTEIN, EXPRESSED"/>
    <property type="match status" value="1"/>
</dbReference>
<dbReference type="PROSITE" id="PS50181">
    <property type="entry name" value="FBOX"/>
    <property type="match status" value="1"/>
</dbReference>
<evidence type="ECO:0000259" key="1">
    <source>
        <dbReference type="PROSITE" id="PS50181"/>
    </source>
</evidence>
<reference evidence="2" key="1">
    <citation type="submission" date="2022-07" db="EMBL/GenBank/DDBJ databases">
        <title>Genome Sequence of Agrocybe chaxingu.</title>
        <authorList>
            <person name="Buettner E."/>
        </authorList>
    </citation>
    <scope>NUCLEOTIDE SEQUENCE</scope>
    <source>
        <strain evidence="2">MP-N11</strain>
    </source>
</reference>
<name>A0A9W8MWM0_9AGAR</name>
<feature type="domain" description="F-box" evidence="1">
    <location>
        <begin position="1"/>
        <end position="51"/>
    </location>
</feature>
<accession>A0A9W8MWM0</accession>
<dbReference type="InterPro" id="IPR036047">
    <property type="entry name" value="F-box-like_dom_sf"/>
</dbReference>
<dbReference type="Pfam" id="PF12937">
    <property type="entry name" value="F-box-like"/>
    <property type="match status" value="1"/>
</dbReference>
<dbReference type="OrthoDB" id="3252356at2759"/>
<proteinExistence type="predicted"/>